<dbReference type="AlphaFoldDB" id="A0A3B0K3Z2"/>
<dbReference type="Pfam" id="PF13949">
    <property type="entry name" value="ALIX_LYPXL_bnd"/>
    <property type="match status" value="1"/>
</dbReference>
<accession>A0A3B0K3Z2</accession>
<dbReference type="PROSITE" id="PS51180">
    <property type="entry name" value="BRO1"/>
    <property type="match status" value="1"/>
</dbReference>
<dbReference type="GO" id="GO:0005768">
    <property type="term" value="C:endosome"/>
    <property type="evidence" value="ECO:0007669"/>
    <property type="project" value="TreeGrafter"/>
</dbReference>
<evidence type="ECO:0000313" key="5">
    <source>
        <dbReference type="Proteomes" id="UP000268350"/>
    </source>
</evidence>
<feature type="compositionally biased region" description="Polar residues" evidence="2">
    <location>
        <begin position="747"/>
        <end position="757"/>
    </location>
</feature>
<dbReference type="Gene3D" id="1.20.120.560">
    <property type="entry name" value="alix/aip1 in complex with the ypdl late domain"/>
    <property type="match status" value="1"/>
</dbReference>
<evidence type="ECO:0000256" key="1">
    <source>
        <dbReference type="SAM" id="Coils"/>
    </source>
</evidence>
<dbReference type="EMBL" id="OUUW01000005">
    <property type="protein sequence ID" value="SPP80719.1"/>
    <property type="molecule type" value="Genomic_DNA"/>
</dbReference>
<feature type="region of interest" description="Disordered" evidence="2">
    <location>
        <begin position="822"/>
        <end position="860"/>
    </location>
</feature>
<dbReference type="InterPro" id="IPR025304">
    <property type="entry name" value="ALIX_V_dom"/>
</dbReference>
<proteinExistence type="predicted"/>
<dbReference type="CDD" id="cd09240">
    <property type="entry name" value="BRO1_Alix"/>
    <property type="match status" value="1"/>
</dbReference>
<feature type="region of interest" description="Disordered" evidence="2">
    <location>
        <begin position="731"/>
        <end position="769"/>
    </location>
</feature>
<dbReference type="CDD" id="cd09235">
    <property type="entry name" value="V_Alix"/>
    <property type="match status" value="1"/>
</dbReference>
<feature type="coiled-coil region" evidence="1">
    <location>
        <begin position="466"/>
        <end position="493"/>
    </location>
</feature>
<dbReference type="SMART" id="SM01041">
    <property type="entry name" value="BRO1"/>
    <property type="match status" value="1"/>
</dbReference>
<dbReference type="OrthoDB" id="2141925at2759"/>
<dbReference type="PANTHER" id="PTHR23030:SF39">
    <property type="entry name" value="PROGRAMMED CELL DEATH 6-INTERACTING PROTEIN"/>
    <property type="match status" value="1"/>
</dbReference>
<name>A0A3B0K3Z2_DROGU</name>
<evidence type="ECO:0000313" key="4">
    <source>
        <dbReference type="EMBL" id="SPP80719.1"/>
    </source>
</evidence>
<keyword evidence="5" id="KW-1185">Reference proteome</keyword>
<dbReference type="GO" id="GO:0000281">
    <property type="term" value="P:mitotic cytokinesis"/>
    <property type="evidence" value="ECO:0007669"/>
    <property type="project" value="TreeGrafter"/>
</dbReference>
<dbReference type="Gene3D" id="1.20.140.50">
    <property type="entry name" value="alix/aip1 like domains"/>
    <property type="match status" value="1"/>
</dbReference>
<dbReference type="PANTHER" id="PTHR23030">
    <property type="entry name" value="PCD6 INTERACTING PROTEIN-RELATED"/>
    <property type="match status" value="1"/>
</dbReference>
<dbReference type="InterPro" id="IPR004328">
    <property type="entry name" value="BRO1_dom"/>
</dbReference>
<keyword evidence="1" id="KW-0175">Coiled coil</keyword>
<dbReference type="Pfam" id="PF03097">
    <property type="entry name" value="BRO1"/>
    <property type="match status" value="1"/>
</dbReference>
<protein>
    <submittedName>
        <fullName evidence="4">Blast:Programmed cell death 6-interacting protein</fullName>
    </submittedName>
</protein>
<feature type="domain" description="BRO1" evidence="3">
    <location>
        <begin position="3"/>
        <end position="417"/>
    </location>
</feature>
<gene>
    <name evidence="4" type="ORF">DGUA_6G005634</name>
</gene>
<feature type="compositionally biased region" description="Low complexity" evidence="2">
    <location>
        <begin position="758"/>
        <end position="769"/>
    </location>
</feature>
<evidence type="ECO:0000259" key="3">
    <source>
        <dbReference type="PROSITE" id="PS51180"/>
    </source>
</evidence>
<dbReference type="STRING" id="7266.A0A3B0K3Z2"/>
<organism evidence="4 5">
    <name type="scientific">Drosophila guanche</name>
    <name type="common">Fruit fly</name>
    <dbReference type="NCBI Taxonomy" id="7266"/>
    <lineage>
        <taxon>Eukaryota</taxon>
        <taxon>Metazoa</taxon>
        <taxon>Ecdysozoa</taxon>
        <taxon>Arthropoda</taxon>
        <taxon>Hexapoda</taxon>
        <taxon>Insecta</taxon>
        <taxon>Pterygota</taxon>
        <taxon>Neoptera</taxon>
        <taxon>Endopterygota</taxon>
        <taxon>Diptera</taxon>
        <taxon>Brachycera</taxon>
        <taxon>Muscomorpha</taxon>
        <taxon>Ephydroidea</taxon>
        <taxon>Drosophilidae</taxon>
        <taxon>Drosophila</taxon>
        <taxon>Sophophora</taxon>
    </lineage>
</organism>
<sequence>MSKFLSVPLKKPSEVDIVKPLNNLIQSTYNGASEEEKAKYSEAVNEFSKQRNTAIWKFFEKYEASLEVVYAYYDQICALETKISVSELQIPFKWKDAFDKGSIFGGKISLTHTSLLYEKVCVLFNIAALQSSIAASQQLDNDEGLKMAIKLLQQSAGIFQYLKGATPAAVPSEPTPDISQDTLVVMQALMVAQAQEVFILKAIKGKPRVFITSKRYNSFHGLADNMNNLIIAKLCCQGEEFYADVLRAMQKESVRSLWEKEWIPTVAGKQAGFHALTQLYQSLVCRAAKKIGEEIARLRNAIDLFTAAQSRGGNETYLDEYFSRAKRNLAESTKDNEFIYNEMIPELSTLASPGKAQLAKPLPLASPMASNFRDIFTNLVPVELHRALTASDMRKNEIVNVEIMKLRESTQTLNAVLASLNLPAAVETADSNSGLPPSLKEKAVEVRQKGGVENVKTMLKELPDLLNRNREILDETERLLDEERDSDNQLRAQFKERWTRISSDKLTEMFRTNAKKYREVINNAIEADKVVRQKFEANQNGIQLLSMSPEEIQQSLPSASGSVDPNCSSVQRLKQLMEDVETIKAERDAIESELKSATFDMKNEFLQALQKDGAIDEPALSLARIGQTLNPLQQQVRESVDRQQSLVADIQSAHGAFVSETGSCGSSRDTLYQELATAYDSYIELSGNLQEGTKFYNDLTQLLVVFQNKISDFVFARKTEKEELLKDLTTASSRQACPATPSLPSHYASTSGSGSDIPSNPAGSAPSVPAATAAANMPYPAQVHGMPVPYGAQPGVPYPAYVPPPMPQSFNPYATLPYPGNYQYPGGYPQGPPPGHYGTYPGSYAPQQQGGYPNQKPPGW</sequence>
<dbReference type="InterPro" id="IPR038499">
    <property type="entry name" value="BRO1_sf"/>
</dbReference>
<reference evidence="5" key="1">
    <citation type="submission" date="2018-01" db="EMBL/GenBank/DDBJ databases">
        <authorList>
            <person name="Alioto T."/>
            <person name="Alioto T."/>
        </authorList>
    </citation>
    <scope>NUCLEOTIDE SEQUENCE [LARGE SCALE GENOMIC DNA]</scope>
</reference>
<dbReference type="Proteomes" id="UP000268350">
    <property type="component" value="Unassembled WGS sequence"/>
</dbReference>
<dbReference type="OMA" id="VSHAEEM"/>
<evidence type="ECO:0000256" key="2">
    <source>
        <dbReference type="SAM" id="MobiDB-lite"/>
    </source>
</evidence>
<dbReference type="Gene3D" id="1.25.40.280">
    <property type="entry name" value="alix/aip1 like domains"/>
    <property type="match status" value="1"/>
</dbReference>
<dbReference type="FunFam" id="1.25.40.280:FF:000001">
    <property type="entry name" value="programmed cell death 6-interacting protein-like isoform X1"/>
    <property type="match status" value="1"/>
</dbReference>